<evidence type="ECO:0000256" key="6">
    <source>
        <dbReference type="ARBA" id="ARBA00023004"/>
    </source>
</evidence>
<evidence type="ECO:0000256" key="8">
    <source>
        <dbReference type="ARBA" id="ARBA00023077"/>
    </source>
</evidence>
<evidence type="ECO:0000256" key="7">
    <source>
        <dbReference type="ARBA" id="ARBA00023065"/>
    </source>
</evidence>
<dbReference type="InterPro" id="IPR036942">
    <property type="entry name" value="Beta-barrel_TonB_sf"/>
</dbReference>
<comment type="similarity">
    <text evidence="11 12">Belongs to the TonB-dependent receptor family.</text>
</comment>
<keyword evidence="8 12" id="KW-0798">TonB box</keyword>
<dbReference type="InterPro" id="IPR000531">
    <property type="entry name" value="Beta-barrel_TonB"/>
</dbReference>
<dbReference type="GO" id="GO:0009279">
    <property type="term" value="C:cell outer membrane"/>
    <property type="evidence" value="ECO:0007669"/>
    <property type="project" value="UniProtKB-SubCell"/>
</dbReference>
<dbReference type="PANTHER" id="PTHR32552:SF81">
    <property type="entry name" value="TONB-DEPENDENT OUTER MEMBRANE RECEPTOR"/>
    <property type="match status" value="1"/>
</dbReference>
<dbReference type="SUPFAM" id="SSF56935">
    <property type="entry name" value="Porins"/>
    <property type="match status" value="1"/>
</dbReference>
<evidence type="ECO:0000256" key="5">
    <source>
        <dbReference type="ARBA" id="ARBA00022692"/>
    </source>
</evidence>
<keyword evidence="5 11" id="KW-0812">Transmembrane</keyword>
<dbReference type="Proteomes" id="UP000215616">
    <property type="component" value="Unassembled WGS sequence"/>
</dbReference>
<keyword evidence="9 11" id="KW-0472">Membrane</keyword>
<dbReference type="Pfam" id="PF00593">
    <property type="entry name" value="TonB_dep_Rec_b-barrel"/>
    <property type="match status" value="1"/>
</dbReference>
<dbReference type="AlphaFoldDB" id="A0A258CUE9"/>
<evidence type="ECO:0008006" key="17">
    <source>
        <dbReference type="Google" id="ProtNLM"/>
    </source>
</evidence>
<keyword evidence="3 11" id="KW-1134">Transmembrane beta strand</keyword>
<evidence type="ECO:0000313" key="16">
    <source>
        <dbReference type="Proteomes" id="UP000215616"/>
    </source>
</evidence>
<dbReference type="Gene3D" id="2.40.170.20">
    <property type="entry name" value="TonB-dependent receptor, beta-barrel domain"/>
    <property type="match status" value="1"/>
</dbReference>
<comment type="subcellular location">
    <subcellularLocation>
        <location evidence="1 11">Cell outer membrane</location>
        <topology evidence="1 11">Multi-pass membrane protein</topology>
    </subcellularLocation>
</comment>
<keyword evidence="2 11" id="KW-0813">Transport</keyword>
<proteinExistence type="inferred from homology"/>
<comment type="caution">
    <text evidence="15">The sequence shown here is derived from an EMBL/GenBank/DDBJ whole genome shotgun (WGS) entry which is preliminary data.</text>
</comment>
<sequence length="645" mass="71093">MYAPNTFFTEFSARAVSTPRFRGIGGSPTNPGVTTYMDGVPQFNGNSSSIMLIDVEQIDMVRGPVGALYGRNTAGGLVNITSRRPTLQGWEGELQTMIGNYNLQDYRGRVSGALIEDVLGFSFMGGYNQRDGYTKNTVNGQPIDNRGSWFGKTQFLWTPTRQLEVRLIIAGETARDGDYALNDVAQLRATPRQSARDFGGFTKRDVLMPTLQVTWHGDSFDFTSTTGLVWWKTQDVTDLDYSTFNFIPGNTFLLRNNRQQQTTWSQEFRFSNPKNVPITLSDSAFLTWQAGAFFFDQTYQQTTAQNQDNVFFPVFIPVNTTNTSAALHDQGMGLYAQSTLTAWKKLDITAGLRWDYEHKQADLSASRNPIAPPFLPSLDASSRTAKTYSQVTPQASIAYRFTPGLMAYAGFSGGYKAGGFNTASVTGRTNYDQERSWNYEIGLKGRALQDKLGFQLAAFYTDWRNLQLNTPNAASLATFDVINAGNAVSKGLELSANYQATSSWTVFGSAGLQTARFLSGSMDSGAKIGGSKVPYTPNYTAAVGSQYNWELSQGWTLYARGDVQFLGGFVYDSSNAAGQNAYTLANFRVGIRRQSWYSEFFLNNAFNTRYVPIAIPYPNPASAPSGYLGESGAPMTFGARAGIKF</sequence>
<evidence type="ECO:0000256" key="3">
    <source>
        <dbReference type="ARBA" id="ARBA00022452"/>
    </source>
</evidence>
<evidence type="ECO:0000256" key="12">
    <source>
        <dbReference type="RuleBase" id="RU003357"/>
    </source>
</evidence>
<keyword evidence="7" id="KW-0406">Ion transport</keyword>
<dbReference type="InterPro" id="IPR039426">
    <property type="entry name" value="TonB-dep_rcpt-like"/>
</dbReference>
<protein>
    <recommendedName>
        <fullName evidence="17">TonB-dependent receptor</fullName>
    </recommendedName>
</protein>
<dbReference type="EMBL" id="NCDQ01000432">
    <property type="protein sequence ID" value="OYW99107.1"/>
    <property type="molecule type" value="Genomic_DNA"/>
</dbReference>
<dbReference type="GO" id="GO:0006826">
    <property type="term" value="P:iron ion transport"/>
    <property type="evidence" value="ECO:0007669"/>
    <property type="project" value="UniProtKB-KW"/>
</dbReference>
<dbReference type="PANTHER" id="PTHR32552">
    <property type="entry name" value="FERRICHROME IRON RECEPTOR-RELATED"/>
    <property type="match status" value="1"/>
</dbReference>
<keyword evidence="4" id="KW-0410">Iron transport</keyword>
<feature type="domain" description="TonB-dependent receptor plug" evidence="14">
    <location>
        <begin position="5"/>
        <end position="76"/>
    </location>
</feature>
<evidence type="ECO:0000256" key="1">
    <source>
        <dbReference type="ARBA" id="ARBA00004571"/>
    </source>
</evidence>
<keyword evidence="6" id="KW-0408">Iron</keyword>
<name>A0A258CUE9_CAUVI</name>
<gene>
    <name evidence="15" type="ORF">B7Z12_18670</name>
</gene>
<accession>A0A258CUE9</accession>
<evidence type="ECO:0000259" key="14">
    <source>
        <dbReference type="Pfam" id="PF07715"/>
    </source>
</evidence>
<dbReference type="Pfam" id="PF07715">
    <property type="entry name" value="Plug"/>
    <property type="match status" value="1"/>
</dbReference>
<evidence type="ECO:0000256" key="11">
    <source>
        <dbReference type="PROSITE-ProRule" id="PRU01360"/>
    </source>
</evidence>
<feature type="domain" description="TonB-dependent receptor-like beta-barrel" evidence="13">
    <location>
        <begin position="189"/>
        <end position="592"/>
    </location>
</feature>
<evidence type="ECO:0000256" key="9">
    <source>
        <dbReference type="ARBA" id="ARBA00023136"/>
    </source>
</evidence>
<dbReference type="InterPro" id="IPR012910">
    <property type="entry name" value="Plug_dom"/>
</dbReference>
<dbReference type="PROSITE" id="PS52016">
    <property type="entry name" value="TONB_DEPENDENT_REC_3"/>
    <property type="match status" value="1"/>
</dbReference>
<evidence type="ECO:0000313" key="15">
    <source>
        <dbReference type="EMBL" id="OYW99107.1"/>
    </source>
</evidence>
<evidence type="ECO:0000256" key="4">
    <source>
        <dbReference type="ARBA" id="ARBA00022496"/>
    </source>
</evidence>
<evidence type="ECO:0000259" key="13">
    <source>
        <dbReference type="Pfam" id="PF00593"/>
    </source>
</evidence>
<evidence type="ECO:0000256" key="2">
    <source>
        <dbReference type="ARBA" id="ARBA00022448"/>
    </source>
</evidence>
<reference evidence="15 16" key="1">
    <citation type="submission" date="2017-03" db="EMBL/GenBank/DDBJ databases">
        <title>Lifting the veil on microbial sulfur biogeochemistry in mining wastewaters.</title>
        <authorList>
            <person name="Kantor R.S."/>
            <person name="Colenbrander Nelson T."/>
            <person name="Marshall S."/>
            <person name="Bennett D."/>
            <person name="Apte S."/>
            <person name="Camacho D."/>
            <person name="Thomas B.C."/>
            <person name="Warren L.A."/>
            <person name="Banfield J.F."/>
        </authorList>
    </citation>
    <scope>NUCLEOTIDE SEQUENCE [LARGE SCALE GENOMIC DNA]</scope>
    <source>
        <strain evidence="15">32-67-7</strain>
    </source>
</reference>
<evidence type="ECO:0000256" key="10">
    <source>
        <dbReference type="ARBA" id="ARBA00023237"/>
    </source>
</evidence>
<organism evidence="15 16">
    <name type="scientific">Caulobacter vibrioides</name>
    <name type="common">Caulobacter crescentus</name>
    <dbReference type="NCBI Taxonomy" id="155892"/>
    <lineage>
        <taxon>Bacteria</taxon>
        <taxon>Pseudomonadati</taxon>
        <taxon>Pseudomonadota</taxon>
        <taxon>Alphaproteobacteria</taxon>
        <taxon>Caulobacterales</taxon>
        <taxon>Caulobacteraceae</taxon>
        <taxon>Caulobacter</taxon>
    </lineage>
</organism>
<keyword evidence="10 11" id="KW-0998">Cell outer membrane</keyword>